<dbReference type="RefSeq" id="WP_172176201.1">
    <property type="nucleotide sequence ID" value="NZ_CASGIA010000004.1"/>
</dbReference>
<dbReference type="NCBIfam" id="TIGR00180">
    <property type="entry name" value="parB_part"/>
    <property type="match status" value="1"/>
</dbReference>
<gene>
    <name evidence="5" type="ORF">HPS55_04590</name>
</gene>
<dbReference type="InterPro" id="IPR004437">
    <property type="entry name" value="ParB/RepB/Spo0J"/>
</dbReference>
<dbReference type="PANTHER" id="PTHR33375:SF1">
    <property type="entry name" value="CHROMOSOME-PARTITIONING PROTEIN PARB-RELATED"/>
    <property type="match status" value="1"/>
</dbReference>
<dbReference type="Proteomes" id="UP001193734">
    <property type="component" value="Unassembled WGS sequence"/>
</dbReference>
<organism evidence="5 6">
    <name type="scientific">Xylanibacter rodentium</name>
    <dbReference type="NCBI Taxonomy" id="2736289"/>
    <lineage>
        <taxon>Bacteria</taxon>
        <taxon>Pseudomonadati</taxon>
        <taxon>Bacteroidota</taxon>
        <taxon>Bacteroidia</taxon>
        <taxon>Bacteroidales</taxon>
        <taxon>Prevotellaceae</taxon>
        <taxon>Xylanibacter</taxon>
    </lineage>
</organism>
<dbReference type="SMART" id="SM00470">
    <property type="entry name" value="ParB"/>
    <property type="match status" value="1"/>
</dbReference>
<dbReference type="InterPro" id="IPR050336">
    <property type="entry name" value="Chromosome_partition/occlusion"/>
</dbReference>
<dbReference type="GeneID" id="82157038"/>
<dbReference type="InterPro" id="IPR041468">
    <property type="entry name" value="HTH_ParB/Spo0J"/>
</dbReference>
<dbReference type="CDD" id="cd16393">
    <property type="entry name" value="SPO0J_N"/>
    <property type="match status" value="1"/>
</dbReference>
<evidence type="ECO:0000259" key="4">
    <source>
        <dbReference type="SMART" id="SM00470"/>
    </source>
</evidence>
<dbReference type="Pfam" id="PF23552">
    <property type="entry name" value="ParB_C"/>
    <property type="match status" value="1"/>
</dbReference>
<evidence type="ECO:0000256" key="2">
    <source>
        <dbReference type="ARBA" id="ARBA00022829"/>
    </source>
</evidence>
<evidence type="ECO:0000313" key="5">
    <source>
        <dbReference type="EMBL" id="NPE13612.1"/>
    </source>
</evidence>
<reference evidence="5 6" key="1">
    <citation type="submission" date="2020-05" db="EMBL/GenBank/DDBJ databases">
        <title>Distinct polysaccharide utilization as determinants for interspecies competition between intestinal Prevotella spp.</title>
        <authorList>
            <person name="Galvez E.J.C."/>
            <person name="Iljazovic A."/>
            <person name="Strowig T."/>
        </authorList>
    </citation>
    <scope>NUCLEOTIDE SEQUENCE [LARGE SCALE GENOMIC DNA]</scope>
    <source>
        <strain evidence="5 6">PROD</strain>
    </source>
</reference>
<protein>
    <submittedName>
        <fullName evidence="5">ParB/RepB/Spo0J family partition protein</fullName>
    </submittedName>
</protein>
<evidence type="ECO:0000256" key="3">
    <source>
        <dbReference type="ARBA" id="ARBA00023125"/>
    </source>
</evidence>
<dbReference type="InterPro" id="IPR036086">
    <property type="entry name" value="ParB/Sulfiredoxin_sf"/>
</dbReference>
<dbReference type="SUPFAM" id="SSF110849">
    <property type="entry name" value="ParB/Sulfiredoxin"/>
    <property type="match status" value="1"/>
</dbReference>
<dbReference type="Gene3D" id="3.90.1530.30">
    <property type="match status" value="1"/>
</dbReference>
<dbReference type="Pfam" id="PF02195">
    <property type="entry name" value="ParB_N"/>
    <property type="match status" value="1"/>
</dbReference>
<sequence>MAVHKKYNKSVLGRGLDDLGNGRGLDALIDTGEVQTQGSSNLNEIAIDHIEPNPNQPRREFDEEALQELAASIREIGIIQPVTLRQTADGRYQIIAGERRWRASQIAGLTAIPAYIRTVEDENVMEMALVENIQREDLNAIEIALAYEHLSETTGMTQEKISERVGKSRAAVTNYMRLLKLPAQVQMALKNREIDMGHARALLALDSPSVQIKLFREIQKNGYSVRKVEEMVNMLKNGEDVVTAKKKIAAHAQLPEDFAVLRERLSGFFKTKVQMTCSPKGKGKISIPFANEEELERIMNALDSVGNK</sequence>
<name>A0ABX2AS99_9BACT</name>
<dbReference type="PANTHER" id="PTHR33375">
    <property type="entry name" value="CHROMOSOME-PARTITIONING PROTEIN PARB-RELATED"/>
    <property type="match status" value="1"/>
</dbReference>
<dbReference type="Pfam" id="PF17762">
    <property type="entry name" value="HTH_ParB"/>
    <property type="match status" value="1"/>
</dbReference>
<dbReference type="SUPFAM" id="SSF109709">
    <property type="entry name" value="KorB DNA-binding domain-like"/>
    <property type="match status" value="1"/>
</dbReference>
<evidence type="ECO:0000313" key="6">
    <source>
        <dbReference type="Proteomes" id="UP001193734"/>
    </source>
</evidence>
<comment type="similarity">
    <text evidence="1">Belongs to the ParB family.</text>
</comment>
<dbReference type="Gene3D" id="1.10.10.2830">
    <property type="match status" value="1"/>
</dbReference>
<proteinExistence type="inferred from homology"/>
<dbReference type="EMBL" id="JABKKE010000005">
    <property type="protein sequence ID" value="NPE13612.1"/>
    <property type="molecule type" value="Genomic_DNA"/>
</dbReference>
<keyword evidence="6" id="KW-1185">Reference proteome</keyword>
<feature type="domain" description="ParB-like N-terminal" evidence="4">
    <location>
        <begin position="43"/>
        <end position="133"/>
    </location>
</feature>
<comment type="caution">
    <text evidence="5">The sequence shown here is derived from an EMBL/GenBank/DDBJ whole genome shotgun (WGS) entry which is preliminary data.</text>
</comment>
<evidence type="ECO:0000256" key="1">
    <source>
        <dbReference type="ARBA" id="ARBA00006295"/>
    </source>
</evidence>
<accession>A0ABX2AS99</accession>
<dbReference type="InterPro" id="IPR003115">
    <property type="entry name" value="ParB_N"/>
</dbReference>
<dbReference type="InterPro" id="IPR057240">
    <property type="entry name" value="ParB_dimer_C"/>
</dbReference>
<keyword evidence="2" id="KW-0159">Chromosome partition</keyword>
<keyword evidence="3" id="KW-0238">DNA-binding</keyword>